<dbReference type="PANTHER" id="PTHR34276:SF1">
    <property type="entry name" value="MINI-RIBONUCLEASE 3"/>
    <property type="match status" value="1"/>
</dbReference>
<evidence type="ECO:0000256" key="5">
    <source>
        <dbReference type="SAM" id="MobiDB-lite"/>
    </source>
</evidence>
<comment type="similarity">
    <text evidence="4">Belongs to the MrnC RNase family.</text>
</comment>
<evidence type="ECO:0000256" key="1">
    <source>
        <dbReference type="ARBA" id="ARBA00022722"/>
    </source>
</evidence>
<keyword evidence="4" id="KW-0690">Ribosome biogenesis</keyword>
<evidence type="ECO:0000259" key="6">
    <source>
        <dbReference type="SMART" id="SM00535"/>
    </source>
</evidence>
<comment type="caution">
    <text evidence="7">The sequence shown here is derived from an EMBL/GenBank/DDBJ whole genome shotgun (WGS) entry which is preliminary data.</text>
</comment>
<dbReference type="CDD" id="cd00593">
    <property type="entry name" value="RIBOc"/>
    <property type="match status" value="1"/>
</dbReference>
<comment type="subunit">
    <text evidence="4">Homodimer.</text>
</comment>
<proteinExistence type="inferred from homology"/>
<feature type="compositionally biased region" description="Low complexity" evidence="5">
    <location>
        <begin position="96"/>
        <end position="108"/>
    </location>
</feature>
<organism evidence="7 8">
    <name type="scientific">Paenibacillus barengoltzii J12</name>
    <dbReference type="NCBI Taxonomy" id="935846"/>
    <lineage>
        <taxon>Bacteria</taxon>
        <taxon>Bacillati</taxon>
        <taxon>Bacillota</taxon>
        <taxon>Bacilli</taxon>
        <taxon>Bacillales</taxon>
        <taxon>Paenibacillaceae</taxon>
        <taxon>Paenibacillus</taxon>
    </lineage>
</organism>
<dbReference type="PANTHER" id="PTHR34276">
    <property type="entry name" value="MINI-RIBONUCLEASE 3"/>
    <property type="match status" value="1"/>
</dbReference>
<keyword evidence="3 4" id="KW-0378">Hydrolase</keyword>
<name>A0ABY1LY74_9BACL</name>
<sequence>MSGPQEPRAGAAGRSGLDAGERPRQESGAGDLTGAAVRPGQDVGAAARPGQAADATAQPGQDAAAAGRPGLAAAPPSPAAPSAAAQSAAPEPPRAPEGGPAAPELGAPAALWFPDPPAKPARLLPPLALAYIGDAVYEVAVRQHVMARPNLRPHHLHGQSTKYVSAKAQARLLEQIEPLLTEEEKDVVRQGRNAKSGTVPKNANVQDYRLATALESLVGYLYYTGAHDRLRELIAHGFADLEDNRDRD</sequence>
<evidence type="ECO:0000256" key="3">
    <source>
        <dbReference type="ARBA" id="ARBA00022801"/>
    </source>
</evidence>
<evidence type="ECO:0000313" key="7">
    <source>
        <dbReference type="EMBL" id="SMF31475.1"/>
    </source>
</evidence>
<dbReference type="Proteomes" id="UP000192939">
    <property type="component" value="Unassembled WGS sequence"/>
</dbReference>
<keyword evidence="8" id="KW-1185">Reference proteome</keyword>
<evidence type="ECO:0000313" key="8">
    <source>
        <dbReference type="Proteomes" id="UP000192939"/>
    </source>
</evidence>
<protein>
    <recommendedName>
        <fullName evidence="4">Mini-ribonuclease 3</fullName>
        <shortName evidence="4">Mini-3</shortName>
        <shortName evidence="4">Mini-RNase 3</shortName>
        <ecNumber evidence="4">3.1.26.-</ecNumber>
    </recommendedName>
    <alternativeName>
        <fullName evidence="4">Mini-RNase III</fullName>
        <shortName evidence="4">Mini-III</shortName>
    </alternativeName>
</protein>
<dbReference type="Pfam" id="PF00636">
    <property type="entry name" value="Ribonuclease_3"/>
    <property type="match status" value="1"/>
</dbReference>
<keyword evidence="2 4" id="KW-0255">Endonuclease</keyword>
<dbReference type="InterPro" id="IPR000999">
    <property type="entry name" value="RNase_III_dom"/>
</dbReference>
<dbReference type="EMBL" id="FXAE01000022">
    <property type="protein sequence ID" value="SMF31475.1"/>
    <property type="molecule type" value="Genomic_DNA"/>
</dbReference>
<dbReference type="InterPro" id="IPR036389">
    <property type="entry name" value="RNase_III_sf"/>
</dbReference>
<dbReference type="HAMAP" id="MF_01468">
    <property type="entry name" value="RNase_Mini_III"/>
    <property type="match status" value="1"/>
</dbReference>
<dbReference type="InterPro" id="IPR008226">
    <property type="entry name" value="Mini3_fam"/>
</dbReference>
<accession>A0ABY1LY74</accession>
<dbReference type="EC" id="3.1.26.-" evidence="4"/>
<dbReference type="SMART" id="SM00535">
    <property type="entry name" value="RIBOc"/>
    <property type="match status" value="1"/>
</dbReference>
<comment type="subcellular location">
    <subcellularLocation>
        <location evidence="4">Cytoplasm</location>
    </subcellularLocation>
</comment>
<comment type="function">
    <text evidence="4">Involved in correct processing of both the 5' and 3' ends of 23S rRNA precursor. Processes 30S rRNA precursor transcript even in absence of ribonuclease 3 (Rnc); Rnc processes 30S rRNA into smaller rRNA precursors.</text>
</comment>
<gene>
    <name evidence="4" type="primary">mrnC</name>
    <name evidence="7" type="ORF">SAMN02744124_02408</name>
</gene>
<keyword evidence="1 4" id="KW-0540">Nuclease</keyword>
<keyword evidence="4" id="KW-0699">rRNA-binding</keyword>
<dbReference type="SUPFAM" id="SSF69065">
    <property type="entry name" value="RNase III domain-like"/>
    <property type="match status" value="1"/>
</dbReference>
<reference evidence="7 8" key="1">
    <citation type="submission" date="2017-04" db="EMBL/GenBank/DDBJ databases">
        <authorList>
            <person name="Varghese N."/>
            <person name="Submissions S."/>
        </authorList>
    </citation>
    <scope>NUCLEOTIDE SEQUENCE [LARGE SCALE GENOMIC DNA]</scope>
    <source>
        <strain evidence="7 8">J12</strain>
    </source>
</reference>
<keyword evidence="4" id="KW-0963">Cytoplasm</keyword>
<evidence type="ECO:0000256" key="4">
    <source>
        <dbReference type="HAMAP-Rule" id="MF_01468"/>
    </source>
</evidence>
<keyword evidence="4" id="KW-0698">rRNA processing</keyword>
<feature type="domain" description="RNase III" evidence="6">
    <location>
        <begin position="119"/>
        <end position="241"/>
    </location>
</feature>
<comment type="cofactor">
    <cofactor evidence="4">
        <name>Mg(2+)</name>
        <dbReference type="ChEBI" id="CHEBI:18420"/>
    </cofactor>
</comment>
<keyword evidence="4" id="KW-0694">RNA-binding</keyword>
<feature type="active site" evidence="4">
    <location>
        <position position="134"/>
    </location>
</feature>
<dbReference type="Gene3D" id="1.10.1520.10">
    <property type="entry name" value="Ribonuclease III domain"/>
    <property type="match status" value="1"/>
</dbReference>
<keyword evidence="4" id="KW-0460">Magnesium</keyword>
<evidence type="ECO:0000256" key="2">
    <source>
        <dbReference type="ARBA" id="ARBA00022759"/>
    </source>
</evidence>
<feature type="compositionally biased region" description="Low complexity" evidence="5">
    <location>
        <begin position="45"/>
        <end position="89"/>
    </location>
</feature>
<feature type="region of interest" description="Disordered" evidence="5">
    <location>
        <begin position="1"/>
        <end position="108"/>
    </location>
</feature>